<accession>A0A0G1PHS4</accession>
<evidence type="ECO:0000256" key="3">
    <source>
        <dbReference type="SAM" id="Phobius"/>
    </source>
</evidence>
<dbReference type="PROSITE" id="PS50853">
    <property type="entry name" value="FN3"/>
    <property type="match status" value="3"/>
</dbReference>
<dbReference type="SMART" id="SM00060">
    <property type="entry name" value="FN3"/>
    <property type="match status" value="3"/>
</dbReference>
<feature type="chain" id="PRO_5002538970" description="Fibronectin type-III domain-containing protein" evidence="4">
    <location>
        <begin position="34"/>
        <end position="1153"/>
    </location>
</feature>
<keyword evidence="1" id="KW-0677">Repeat</keyword>
<dbReference type="PANTHER" id="PTHR46708">
    <property type="entry name" value="TENASCIN"/>
    <property type="match status" value="1"/>
</dbReference>
<dbReference type="Gene3D" id="2.60.40.1120">
    <property type="entry name" value="Carboxypeptidase-like, regulatory domain"/>
    <property type="match status" value="3"/>
</dbReference>
<dbReference type="GO" id="GO:0046872">
    <property type="term" value="F:metal ion binding"/>
    <property type="evidence" value="ECO:0007669"/>
    <property type="project" value="InterPro"/>
</dbReference>
<gene>
    <name evidence="6" type="ORF">UX45_C0022G0008</name>
</gene>
<organism evidence="6 7">
    <name type="scientific">Candidatus Uhrbacteria bacterium GW2011_GWF2_46_218</name>
    <dbReference type="NCBI Taxonomy" id="1619001"/>
    <lineage>
        <taxon>Bacteria</taxon>
        <taxon>Candidatus Uhriibacteriota</taxon>
    </lineage>
</organism>
<dbReference type="InterPro" id="IPR015914">
    <property type="entry name" value="PAPs_N"/>
</dbReference>
<sequence length="1153" mass="123640">MNFCDVFPRFLQHALIFLAATLVSLGGCSVAYAATITTAHDIPSSLQLSQSVDHAVTFTTPTGVAEGQTIIFTFSSAFGTGAVVENDMDISDDGVDLTTASDCTGSEQVSAVMAADILTMTVCAGDGGSIAAGSIIVVEIGTNATASGTGSNQITNPSTGGTYFLAVSGTFGDRGTILYPISSSTDQVTVSATVSVTGGDGGGGSTPTADTTAPSISSITVSGLTASQATISWTTSEMATSAVDYGTTASFGYTSSSPYTYVTSHSITLTGLSEGQTYYFRVRSSDTYSNQATSSTQTFTTLDTTAPAITMIEVVDITTSSARATWTTNESATSVIEYGTTTSYGSTSSDLSFVTSHSILLTGLTDGTTYHFFVQSSDASGNSTTSSDQTFTTDADDVPANVSSLTVTEEDTQLTLSWINPSDTDLTGIRGLICTDGYPTSPSDTDCTVIFDGLLTSFIATGLMNDTTYYFGVFAYDAALQFASGALASGMPRASEEELPSDEETPDEEDPGDDDIPGDEDVPGDDDTPGDEETPIEEGEEDEGQPPSDTTGETKTCGDGVCAGEETLAICPDDCGEDVPPQEGETIEPSEEGGNMQFLVAEDSLSLFTTDSGVVKILPETLVHLVFESVQPEEGISILITLDDQTYLLTPTVSKEGNVFFEAEILSPLTPGLFPLILTTILQGGTITTQIFTIEIEGYGYAFEIKGEEQVIIGDTVFTLYAEDGTVWDSSPFFQWNPFSSDTSGQYAWYVPNGSYVVRAQHEGYQMAQSAWVTVADHVFAVSIEMSPLVVQPFFEGQTIFSGGASFLSDVVPQIEQTQQAIQDLPGVETAIDISVPVLVINAGAGVLLMGSAFNLLPFLQYLFTSPLLLFWRKKRQKYGVVYHAYRKTPVDLATVRLYRLTGKTTEGTFLGKLVKSCVTNKEGKYAFFAPPGKYYLTISKSGYTFPSNYLVQEKTDGNFLDVYHGEEVEVTSDSALLTPNIPLDPQEVTQAHTPARIILITRLRWIQQIIAPSGVFLSLVILFIEPSWIAGGLFALQAVVYGFSKRLAVSRKPFKWGIVYDKTTGRPLANVVARIFEEKYHRLVETQVTDSKGRYNFLLGPNQYAARFEREGFVPVEVKPIDFTKEKESKDFSTEVSLEPEHLLKDIPSQDH</sequence>
<dbReference type="GO" id="GO:0003993">
    <property type="term" value="F:acid phosphatase activity"/>
    <property type="evidence" value="ECO:0007669"/>
    <property type="project" value="InterPro"/>
</dbReference>
<dbReference type="SUPFAM" id="SSF49464">
    <property type="entry name" value="Carboxypeptidase regulatory domain-like"/>
    <property type="match status" value="2"/>
</dbReference>
<dbReference type="Pfam" id="PF16656">
    <property type="entry name" value="Pur_ac_phosph_N"/>
    <property type="match status" value="1"/>
</dbReference>
<name>A0A0G1PHS4_9BACT</name>
<evidence type="ECO:0000256" key="4">
    <source>
        <dbReference type="SAM" id="SignalP"/>
    </source>
</evidence>
<dbReference type="AlphaFoldDB" id="A0A0G1PHS4"/>
<proteinExistence type="predicted"/>
<feature type="domain" description="Fibronectin type-III" evidence="5">
    <location>
        <begin position="398"/>
        <end position="498"/>
    </location>
</feature>
<evidence type="ECO:0000256" key="1">
    <source>
        <dbReference type="ARBA" id="ARBA00022737"/>
    </source>
</evidence>
<evidence type="ECO:0000259" key="5">
    <source>
        <dbReference type="PROSITE" id="PS50853"/>
    </source>
</evidence>
<dbReference type="InterPro" id="IPR036116">
    <property type="entry name" value="FN3_sf"/>
</dbReference>
<keyword evidence="3" id="KW-0472">Membrane</keyword>
<keyword evidence="4" id="KW-0732">Signal</keyword>
<evidence type="ECO:0000256" key="2">
    <source>
        <dbReference type="SAM" id="MobiDB-lite"/>
    </source>
</evidence>
<dbReference type="PATRIC" id="fig|1619001.3.peg.847"/>
<feature type="domain" description="Fibronectin type-III" evidence="5">
    <location>
        <begin position="215"/>
        <end position="304"/>
    </location>
</feature>
<dbReference type="InterPro" id="IPR003961">
    <property type="entry name" value="FN3_dom"/>
</dbReference>
<feature type="transmembrane region" description="Helical" evidence="3">
    <location>
        <begin position="847"/>
        <end position="872"/>
    </location>
</feature>
<reference evidence="6 7" key="1">
    <citation type="journal article" date="2015" name="Nature">
        <title>rRNA introns, odd ribosomes, and small enigmatic genomes across a large radiation of phyla.</title>
        <authorList>
            <person name="Brown C.T."/>
            <person name="Hug L.A."/>
            <person name="Thomas B.C."/>
            <person name="Sharon I."/>
            <person name="Castelle C.J."/>
            <person name="Singh A."/>
            <person name="Wilkins M.J."/>
            <person name="Williams K.H."/>
            <person name="Banfield J.F."/>
        </authorList>
    </citation>
    <scope>NUCLEOTIDE SEQUENCE [LARGE SCALE GENOMIC DNA]</scope>
</reference>
<dbReference type="Proteomes" id="UP000034705">
    <property type="component" value="Unassembled WGS sequence"/>
</dbReference>
<feature type="signal peptide" evidence="4">
    <location>
        <begin position="1"/>
        <end position="33"/>
    </location>
</feature>
<protein>
    <recommendedName>
        <fullName evidence="5">Fibronectin type-III domain-containing protein</fullName>
    </recommendedName>
</protein>
<comment type="caution">
    <text evidence="6">The sequence shown here is derived from an EMBL/GenBank/DDBJ whole genome shotgun (WGS) entry which is preliminary data.</text>
</comment>
<feature type="domain" description="Fibronectin type-III" evidence="5">
    <location>
        <begin position="308"/>
        <end position="396"/>
    </location>
</feature>
<dbReference type="Gene3D" id="2.60.40.10">
    <property type="entry name" value="Immunoglobulins"/>
    <property type="match status" value="3"/>
</dbReference>
<dbReference type="PANTHER" id="PTHR46708:SF2">
    <property type="entry name" value="FIBRONECTIN TYPE-III DOMAIN-CONTAINING PROTEIN"/>
    <property type="match status" value="1"/>
</dbReference>
<feature type="region of interest" description="Disordered" evidence="2">
    <location>
        <begin position="1128"/>
        <end position="1153"/>
    </location>
</feature>
<dbReference type="EMBL" id="LCMG01000022">
    <property type="protein sequence ID" value="KKU32227.1"/>
    <property type="molecule type" value="Genomic_DNA"/>
</dbReference>
<dbReference type="InterPro" id="IPR050991">
    <property type="entry name" value="ECM_Regulatory_Proteins"/>
</dbReference>
<dbReference type="CDD" id="cd00063">
    <property type="entry name" value="FN3"/>
    <property type="match status" value="2"/>
</dbReference>
<evidence type="ECO:0000313" key="6">
    <source>
        <dbReference type="EMBL" id="KKU32227.1"/>
    </source>
</evidence>
<keyword evidence="3" id="KW-1133">Transmembrane helix</keyword>
<dbReference type="SUPFAM" id="SSF49363">
    <property type="entry name" value="Purple acid phosphatase, N-terminal domain"/>
    <property type="match status" value="1"/>
</dbReference>
<dbReference type="InterPro" id="IPR013783">
    <property type="entry name" value="Ig-like_fold"/>
</dbReference>
<evidence type="ECO:0000313" key="7">
    <source>
        <dbReference type="Proteomes" id="UP000034705"/>
    </source>
</evidence>
<keyword evidence="3" id="KW-0812">Transmembrane</keyword>
<feature type="compositionally biased region" description="Acidic residues" evidence="2">
    <location>
        <begin position="497"/>
        <end position="544"/>
    </location>
</feature>
<feature type="region of interest" description="Disordered" evidence="2">
    <location>
        <begin position="491"/>
        <end position="559"/>
    </location>
</feature>
<dbReference type="InterPro" id="IPR008963">
    <property type="entry name" value="Purple_acid_Pase-like_N"/>
</dbReference>
<dbReference type="SUPFAM" id="SSF49265">
    <property type="entry name" value="Fibronectin type III"/>
    <property type="match status" value="1"/>
</dbReference>
<dbReference type="InterPro" id="IPR008969">
    <property type="entry name" value="CarboxyPept-like_regulatory"/>
</dbReference>